<keyword evidence="7" id="KW-0963">Cytoplasm</keyword>
<feature type="binding site" evidence="16">
    <location>
        <begin position="24"/>
        <end position="31"/>
    </location>
    <ligand>
        <name>GTP</name>
        <dbReference type="ChEBI" id="CHEBI:37565"/>
    </ligand>
</feature>
<evidence type="ECO:0000256" key="13">
    <source>
        <dbReference type="ARBA" id="ARBA00023212"/>
    </source>
</evidence>
<dbReference type="Pfam" id="PF00025">
    <property type="entry name" value="Arf"/>
    <property type="match status" value="1"/>
</dbReference>
<dbReference type="Gene3D" id="3.40.50.300">
    <property type="entry name" value="P-loop containing nucleotide triphosphate hydrolases"/>
    <property type="match status" value="1"/>
</dbReference>
<comment type="subcellular location">
    <subcellularLocation>
        <location evidence="3">Cell projection</location>
        <location evidence="3">Cilium membrane</location>
        <topology evidence="3">Peripheral membrane protein</topology>
        <orientation evidence="3">Cytoplasmic side</orientation>
    </subcellularLocation>
    <subcellularLocation>
        <location evidence="2">Cytoplasm</location>
        <location evidence="2">Cytoskeleton</location>
        <location evidence="2">Cilium axoneme</location>
    </subcellularLocation>
    <subcellularLocation>
        <location evidence="1">Cytoplasm</location>
        <location evidence="1">Cytoskeleton</location>
        <location evidence="1">Cilium basal body</location>
    </subcellularLocation>
</comment>
<keyword evidence="9 16" id="KW-0547">Nucleotide-binding</keyword>
<evidence type="ECO:0000256" key="5">
    <source>
        <dbReference type="ARBA" id="ARBA00019766"/>
    </source>
</evidence>
<protein>
    <recommendedName>
        <fullName evidence="5">ADP-ribosylation factor-like protein 6</fullName>
    </recommendedName>
</protein>
<dbReference type="PRINTS" id="PR00328">
    <property type="entry name" value="SAR1GTPBP"/>
</dbReference>
<evidence type="ECO:0000256" key="9">
    <source>
        <dbReference type="ARBA" id="ARBA00022741"/>
    </source>
</evidence>
<keyword evidence="12" id="KW-0472">Membrane</keyword>
<keyword evidence="11 16" id="KW-0342">GTP-binding</keyword>
<evidence type="ECO:0000256" key="15">
    <source>
        <dbReference type="ARBA" id="ARBA00023288"/>
    </source>
</evidence>
<evidence type="ECO:0000256" key="17">
    <source>
        <dbReference type="PIRSR" id="PIRSR606689-2"/>
    </source>
</evidence>
<dbReference type="PANTHER" id="PTHR11711">
    <property type="entry name" value="ADP RIBOSYLATION FACTOR-RELATED"/>
    <property type="match status" value="1"/>
</dbReference>
<keyword evidence="10" id="KW-0970">Cilium biogenesis/degradation</keyword>
<feature type="binding site" evidence="17">
    <location>
        <position position="62"/>
    </location>
    <ligand>
        <name>Mg(2+)</name>
        <dbReference type="ChEBI" id="CHEBI:18420"/>
    </ligand>
</feature>
<keyword evidence="8" id="KW-0519">Myristate</keyword>
<keyword evidence="20" id="KW-1185">Reference proteome</keyword>
<dbReference type="InterPro" id="IPR006689">
    <property type="entry name" value="Small_GTPase_ARF/SAR"/>
</dbReference>
<keyword evidence="17" id="KW-0460">Magnesium</keyword>
<keyword evidence="14" id="KW-0966">Cell projection</keyword>
<evidence type="ECO:0000256" key="12">
    <source>
        <dbReference type="ARBA" id="ARBA00023136"/>
    </source>
</evidence>
<evidence type="ECO:0000256" key="3">
    <source>
        <dbReference type="ARBA" id="ARBA00004522"/>
    </source>
</evidence>
<evidence type="ECO:0000256" key="11">
    <source>
        <dbReference type="ARBA" id="ARBA00023134"/>
    </source>
</evidence>
<evidence type="ECO:0000256" key="8">
    <source>
        <dbReference type="ARBA" id="ARBA00022707"/>
    </source>
</evidence>
<dbReference type="InterPro" id="IPR005225">
    <property type="entry name" value="Small_GTP-bd"/>
</dbReference>
<comment type="similarity">
    <text evidence="4 18">Belongs to the small GTPase superfamily. Arf family.</text>
</comment>
<evidence type="ECO:0000256" key="16">
    <source>
        <dbReference type="PIRSR" id="PIRSR606689-1"/>
    </source>
</evidence>
<dbReference type="InterPro" id="IPR041839">
    <property type="entry name" value="Arl6"/>
</dbReference>
<dbReference type="PROSITE" id="PS51417">
    <property type="entry name" value="ARF"/>
    <property type="match status" value="1"/>
</dbReference>
<proteinExistence type="inferred from homology"/>
<dbReference type="Proteomes" id="UP001205998">
    <property type="component" value="Unassembled WGS sequence"/>
</dbReference>
<evidence type="ECO:0000256" key="18">
    <source>
        <dbReference type="RuleBase" id="RU003925"/>
    </source>
</evidence>
<accession>A0AAD5AZQ3</accession>
<feature type="non-terminal residue" evidence="19">
    <location>
        <position position="1"/>
    </location>
</feature>
<dbReference type="InterPro" id="IPR024156">
    <property type="entry name" value="Small_GTPase_ARF"/>
</dbReference>
<comment type="caution">
    <text evidence="19">The sequence shown here is derived from an EMBL/GenBank/DDBJ whole genome shotgun (WGS) entry which is preliminary data.</text>
</comment>
<dbReference type="SUPFAM" id="SSF52540">
    <property type="entry name" value="P-loop containing nucleoside triphosphate hydrolases"/>
    <property type="match status" value="1"/>
</dbReference>
<reference evidence="19" key="1">
    <citation type="submission" date="2018-07" db="EMBL/GenBank/DDBJ databases">
        <title>Comparative genomics of catfishes provides insights into carnivory and benthic adaptation.</title>
        <authorList>
            <person name="Zhang Y."/>
            <person name="Wang D."/>
            <person name="Peng Z."/>
            <person name="Zheng S."/>
            <person name="Shao F."/>
            <person name="Tao W."/>
        </authorList>
    </citation>
    <scope>NUCLEOTIDE SEQUENCE</scope>
    <source>
        <strain evidence="19">Chongqing</strain>
    </source>
</reference>
<evidence type="ECO:0000313" key="19">
    <source>
        <dbReference type="EMBL" id="KAI5625969.1"/>
    </source>
</evidence>
<dbReference type="SMART" id="SM00177">
    <property type="entry name" value="ARF"/>
    <property type="match status" value="1"/>
</dbReference>
<dbReference type="NCBIfam" id="TIGR00231">
    <property type="entry name" value="small_GTP"/>
    <property type="match status" value="1"/>
</dbReference>
<evidence type="ECO:0000256" key="10">
    <source>
        <dbReference type="ARBA" id="ARBA00022794"/>
    </source>
</evidence>
<sequence length="191" mass="21625">MGLFDKLAGWLGLKKKEVNVLCLGLDNSGKTTIINQLKPSNVIIHIICFFFPQAQAQDIVPTIGFSIEKFKTSSLSFTVFDMSGQGRYRNLWEHYYKEGQAIIFVIDSSDKLRMVVAKEELDTLLNHPDVKHRRIPILFFANKMDLRDALSSVKVSQLLCLENIKDKPWHICASNAVQGEGLQEGVDWLQG</sequence>
<dbReference type="CDD" id="cd04157">
    <property type="entry name" value="Arl6"/>
    <property type="match status" value="1"/>
</dbReference>
<organism evidence="19 20">
    <name type="scientific">Silurus asotus</name>
    <name type="common">Amur catfish</name>
    <name type="synonym">Parasilurus asotus</name>
    <dbReference type="NCBI Taxonomy" id="30991"/>
    <lineage>
        <taxon>Eukaryota</taxon>
        <taxon>Metazoa</taxon>
        <taxon>Chordata</taxon>
        <taxon>Craniata</taxon>
        <taxon>Vertebrata</taxon>
        <taxon>Euteleostomi</taxon>
        <taxon>Actinopterygii</taxon>
        <taxon>Neopterygii</taxon>
        <taxon>Teleostei</taxon>
        <taxon>Ostariophysi</taxon>
        <taxon>Siluriformes</taxon>
        <taxon>Siluridae</taxon>
        <taxon>Silurus</taxon>
    </lineage>
</organism>
<keyword evidence="6" id="KW-1003">Cell membrane</keyword>
<dbReference type="FunFam" id="3.40.50.300:FF:000457">
    <property type="entry name" value="ADP-ribosylation factor-like protein 6"/>
    <property type="match status" value="1"/>
</dbReference>
<dbReference type="GO" id="GO:0030030">
    <property type="term" value="P:cell projection organization"/>
    <property type="evidence" value="ECO:0007669"/>
    <property type="project" value="UniProtKB-KW"/>
</dbReference>
<evidence type="ECO:0000256" key="7">
    <source>
        <dbReference type="ARBA" id="ARBA00022490"/>
    </source>
</evidence>
<evidence type="ECO:0000256" key="1">
    <source>
        <dbReference type="ARBA" id="ARBA00004120"/>
    </source>
</evidence>
<feature type="binding site" evidence="16">
    <location>
        <position position="84"/>
    </location>
    <ligand>
        <name>GTP</name>
        <dbReference type="ChEBI" id="CHEBI:37565"/>
    </ligand>
</feature>
<dbReference type="GO" id="GO:0003924">
    <property type="term" value="F:GTPase activity"/>
    <property type="evidence" value="ECO:0007669"/>
    <property type="project" value="InterPro"/>
</dbReference>
<evidence type="ECO:0000256" key="4">
    <source>
        <dbReference type="ARBA" id="ARBA00010290"/>
    </source>
</evidence>
<dbReference type="InterPro" id="IPR027417">
    <property type="entry name" value="P-loop_NTPase"/>
</dbReference>
<name>A0AAD5AZQ3_SILAS</name>
<keyword evidence="17" id="KW-0479">Metal-binding</keyword>
<dbReference type="GO" id="GO:0060170">
    <property type="term" value="C:ciliary membrane"/>
    <property type="evidence" value="ECO:0007669"/>
    <property type="project" value="UniProtKB-SubCell"/>
</dbReference>
<dbReference type="SMART" id="SM00178">
    <property type="entry name" value="SAR"/>
    <property type="match status" value="1"/>
</dbReference>
<dbReference type="GO" id="GO:0005930">
    <property type="term" value="C:axoneme"/>
    <property type="evidence" value="ECO:0007669"/>
    <property type="project" value="UniProtKB-SubCell"/>
</dbReference>
<dbReference type="AlphaFoldDB" id="A0AAD5AZQ3"/>
<evidence type="ECO:0000313" key="20">
    <source>
        <dbReference type="Proteomes" id="UP001205998"/>
    </source>
</evidence>
<gene>
    <name evidence="19" type="ORF">C0J50_14523</name>
</gene>
<feature type="binding site" evidence="17">
    <location>
        <position position="31"/>
    </location>
    <ligand>
        <name>Mg(2+)</name>
        <dbReference type="ChEBI" id="CHEBI:18420"/>
    </ligand>
</feature>
<dbReference type="EMBL" id="MU551540">
    <property type="protein sequence ID" value="KAI5625969.1"/>
    <property type="molecule type" value="Genomic_DNA"/>
</dbReference>
<keyword evidence="13" id="KW-0206">Cytoskeleton</keyword>
<feature type="binding site" evidence="16">
    <location>
        <begin position="142"/>
        <end position="145"/>
    </location>
    <ligand>
        <name>GTP</name>
        <dbReference type="ChEBI" id="CHEBI:37565"/>
    </ligand>
</feature>
<dbReference type="GO" id="GO:0005525">
    <property type="term" value="F:GTP binding"/>
    <property type="evidence" value="ECO:0007669"/>
    <property type="project" value="UniProtKB-KW"/>
</dbReference>
<dbReference type="GO" id="GO:0046872">
    <property type="term" value="F:metal ion binding"/>
    <property type="evidence" value="ECO:0007669"/>
    <property type="project" value="UniProtKB-KW"/>
</dbReference>
<evidence type="ECO:0000256" key="6">
    <source>
        <dbReference type="ARBA" id="ARBA00022475"/>
    </source>
</evidence>
<evidence type="ECO:0000256" key="14">
    <source>
        <dbReference type="ARBA" id="ARBA00023273"/>
    </source>
</evidence>
<evidence type="ECO:0000256" key="2">
    <source>
        <dbReference type="ARBA" id="ARBA00004430"/>
    </source>
</evidence>
<keyword evidence="15" id="KW-0449">Lipoprotein</keyword>